<organism evidence="2 3">
    <name type="scientific">Fusarium equiseti</name>
    <name type="common">Fusarium scirpi</name>
    <dbReference type="NCBI Taxonomy" id="61235"/>
    <lineage>
        <taxon>Eukaryota</taxon>
        <taxon>Fungi</taxon>
        <taxon>Dikarya</taxon>
        <taxon>Ascomycota</taxon>
        <taxon>Pezizomycotina</taxon>
        <taxon>Sordariomycetes</taxon>
        <taxon>Hypocreomycetidae</taxon>
        <taxon>Hypocreales</taxon>
        <taxon>Nectriaceae</taxon>
        <taxon>Fusarium</taxon>
        <taxon>Fusarium incarnatum-equiseti species complex</taxon>
    </lineage>
</organism>
<name>A0ABQ8QY51_FUSEQ</name>
<protein>
    <recommendedName>
        <fullName evidence="4">HAT C-terminal dimerisation domain-containing protein</fullName>
    </recommendedName>
</protein>
<dbReference type="EMBL" id="JAOQBH010000028">
    <property type="protein sequence ID" value="KAJ4114781.1"/>
    <property type="molecule type" value="Genomic_DNA"/>
</dbReference>
<feature type="region of interest" description="Disordered" evidence="1">
    <location>
        <begin position="155"/>
        <end position="207"/>
    </location>
</feature>
<evidence type="ECO:0000313" key="2">
    <source>
        <dbReference type="EMBL" id="KAJ4114781.1"/>
    </source>
</evidence>
<sequence>MERKLFSMVIIRNSSHGSELFAKANLSHPNKGNMAGQRLKKKAKMIRYQPQLQSREELEAGKSRRPSHDHLAPAPTAMASKNIFDIILTPEDICLDHVEWPKCVPSPPPTLAPLLPVLEATVILFKHPGSYCNTILDSQAASDEQFGATVIEGTDKYAQTPHNVPDDEGSDASSGSMEVDPVNARTDHSQSQADLDKQCDGTDTEVSSNGATRWKAFLMETITLTRTWTSIQVKTKRIHITRRLLRINQKKPATFHLLKTKNSYYDNIERICCTKWATQLSAEVNLPDWMTGGLQEMCIFKLIKTSWHQSFNRFAWIVEKEIQGKDMSYHSHDNVRLGHIFSLACKVIMNIEETREFWQENSIFPVEACRKMLDYFKAPGEVEDHLLLTPAEIWGAFAEEFELTINDVKEGKDTDKETMARMTAWENGVEQSAEGGDPLSEEIIFDEDEDEEEDPNINEDAQLI</sequence>
<feature type="compositionally biased region" description="Acidic residues" evidence="1">
    <location>
        <begin position="439"/>
        <end position="457"/>
    </location>
</feature>
<gene>
    <name evidence="2" type="ORF">NW768_011335</name>
</gene>
<evidence type="ECO:0000256" key="1">
    <source>
        <dbReference type="SAM" id="MobiDB-lite"/>
    </source>
</evidence>
<comment type="caution">
    <text evidence="2">The sequence shown here is derived from an EMBL/GenBank/DDBJ whole genome shotgun (WGS) entry which is preliminary data.</text>
</comment>
<dbReference type="Proteomes" id="UP001152024">
    <property type="component" value="Unassembled WGS sequence"/>
</dbReference>
<feature type="region of interest" description="Disordered" evidence="1">
    <location>
        <begin position="426"/>
        <end position="464"/>
    </location>
</feature>
<proteinExistence type="predicted"/>
<keyword evidence="3" id="KW-1185">Reference proteome</keyword>
<evidence type="ECO:0000313" key="3">
    <source>
        <dbReference type="Proteomes" id="UP001152024"/>
    </source>
</evidence>
<reference evidence="2" key="1">
    <citation type="submission" date="2022-09" db="EMBL/GenBank/DDBJ databases">
        <title>Fusarium specimens isolated from Avocado Roots.</title>
        <authorList>
            <person name="Stajich J."/>
            <person name="Roper C."/>
            <person name="Heimlech-Rivalta G."/>
        </authorList>
    </citation>
    <scope>NUCLEOTIDE SEQUENCE</scope>
    <source>
        <strain evidence="2">CF00095</strain>
    </source>
</reference>
<evidence type="ECO:0008006" key="4">
    <source>
        <dbReference type="Google" id="ProtNLM"/>
    </source>
</evidence>
<accession>A0ABQ8QY51</accession>